<dbReference type="EMBL" id="JBBWRZ010000002">
    <property type="protein sequence ID" value="KAK8244616.1"/>
    <property type="molecule type" value="Genomic_DNA"/>
</dbReference>
<dbReference type="GO" id="GO:0016787">
    <property type="term" value="F:hydrolase activity"/>
    <property type="evidence" value="ECO:0007669"/>
    <property type="project" value="UniProtKB-KW"/>
</dbReference>
<keyword evidence="3" id="KW-0732">Signal</keyword>
<evidence type="ECO:0000313" key="6">
    <source>
        <dbReference type="Proteomes" id="UP001492380"/>
    </source>
</evidence>
<protein>
    <recommendedName>
        <fullName evidence="3">Carboxylic ester hydrolase</fullName>
        <ecNumber evidence="3">3.1.1.-</ecNumber>
    </recommendedName>
</protein>
<gene>
    <name evidence="5" type="ORF">HDK90DRAFT_164777</name>
</gene>
<dbReference type="PROSITE" id="PS00941">
    <property type="entry name" value="CARBOXYLESTERASE_B_2"/>
    <property type="match status" value="1"/>
</dbReference>
<name>A0ABR1Z0Z7_9PEZI</name>
<proteinExistence type="inferred from homology"/>
<dbReference type="InterPro" id="IPR019819">
    <property type="entry name" value="Carboxylesterase_B_CS"/>
</dbReference>
<feature type="signal peptide" evidence="3">
    <location>
        <begin position="1"/>
        <end position="21"/>
    </location>
</feature>
<evidence type="ECO:0000256" key="1">
    <source>
        <dbReference type="ARBA" id="ARBA00005964"/>
    </source>
</evidence>
<dbReference type="EC" id="3.1.1.-" evidence="3"/>
<feature type="domain" description="Carboxylesterase type B" evidence="4">
    <location>
        <begin position="171"/>
        <end position="661"/>
    </location>
</feature>
<evidence type="ECO:0000256" key="3">
    <source>
        <dbReference type="RuleBase" id="RU361235"/>
    </source>
</evidence>
<comment type="similarity">
    <text evidence="1 3">Belongs to the type-B carboxylesterase/lipase family.</text>
</comment>
<evidence type="ECO:0000256" key="2">
    <source>
        <dbReference type="ARBA" id="ARBA00022801"/>
    </source>
</evidence>
<dbReference type="InterPro" id="IPR019826">
    <property type="entry name" value="Carboxylesterase_B_AS"/>
</dbReference>
<comment type="caution">
    <text evidence="5">The sequence shown here is derived from an EMBL/GenBank/DDBJ whole genome shotgun (WGS) entry which is preliminary data.</text>
</comment>
<dbReference type="SUPFAM" id="SSF53474">
    <property type="entry name" value="alpha/beta-Hydrolases"/>
    <property type="match status" value="1"/>
</dbReference>
<dbReference type="InterPro" id="IPR029058">
    <property type="entry name" value="AB_hydrolase_fold"/>
</dbReference>
<dbReference type="PROSITE" id="PS00122">
    <property type="entry name" value="CARBOXYLESTERASE_B_1"/>
    <property type="match status" value="1"/>
</dbReference>
<dbReference type="PANTHER" id="PTHR43142">
    <property type="entry name" value="CARBOXYLIC ESTER HYDROLASE"/>
    <property type="match status" value="1"/>
</dbReference>
<dbReference type="PANTHER" id="PTHR43142:SF3">
    <property type="entry name" value="PUTATIVE (AFU_ORTHOLOGUE AFUA_3G09070)-RELATED"/>
    <property type="match status" value="1"/>
</dbReference>
<reference evidence="5 6" key="1">
    <citation type="submission" date="2024-04" db="EMBL/GenBank/DDBJ databases">
        <title>Phyllosticta paracitricarpa is synonymous to the EU quarantine fungus P. citricarpa based on phylogenomic analyses.</title>
        <authorList>
            <consortium name="Lawrence Berkeley National Laboratory"/>
            <person name="Van Ingen-Buijs V.A."/>
            <person name="Van Westerhoven A.C."/>
            <person name="Haridas S."/>
            <person name="Skiadas P."/>
            <person name="Martin F."/>
            <person name="Groenewald J.Z."/>
            <person name="Crous P.W."/>
            <person name="Seidl M.F."/>
        </authorList>
    </citation>
    <scope>NUCLEOTIDE SEQUENCE [LARGE SCALE GENOMIC DNA]</scope>
    <source>
        <strain evidence="5 6">CBS 123374</strain>
    </source>
</reference>
<keyword evidence="2 3" id="KW-0378">Hydrolase</keyword>
<organism evidence="5 6">
    <name type="scientific">Phyllosticta capitalensis</name>
    <dbReference type="NCBI Taxonomy" id="121624"/>
    <lineage>
        <taxon>Eukaryota</taxon>
        <taxon>Fungi</taxon>
        <taxon>Dikarya</taxon>
        <taxon>Ascomycota</taxon>
        <taxon>Pezizomycotina</taxon>
        <taxon>Dothideomycetes</taxon>
        <taxon>Dothideomycetes incertae sedis</taxon>
        <taxon>Botryosphaeriales</taxon>
        <taxon>Phyllostictaceae</taxon>
        <taxon>Phyllosticta</taxon>
    </lineage>
</organism>
<dbReference type="Gene3D" id="3.40.50.1820">
    <property type="entry name" value="alpha/beta hydrolase"/>
    <property type="match status" value="1"/>
</dbReference>
<evidence type="ECO:0000313" key="5">
    <source>
        <dbReference type="EMBL" id="KAK8244616.1"/>
    </source>
</evidence>
<sequence>MVPRRLVSGLTACAILSPVFAAPSPESVGSDVSILLHNDLRGTPSGGNAALVLSTLQTHQEAVYNCAALGEILWQPSNSSNASSEIGLSYLGYADPSTEDSEYWIQESTIGNCRAIGQDGIIHELDCSTQLPALCSNSAGLTVANASDTASQWQTSVTTGNLTLTGYRDKHSFRFLGIRYAAQPERFTYCSLYSGSGNASALEFSPRCIQSACNATTCSEDCLFLNIWTPYLPNKDESQSSKLKPVLFWIHGGAFIEGYGDDSTVDGGNMASRGDVVVVSINYRLSTLGFLALANNQTNGNYGLGDQVTALDWVRKNIASFGGDPEKITIAGQSAGAASVRALIASPKAQGKFRGAIPMSGPLGVGPFSVYGVYYTIEESDSLLGQGVLNDTKCANATDAVKCLREYDPYKLVELSEVASSLVVDGTYLTSPSLNLTSPSGPPISYLGGFLRDDGAEFFSVPAVNVTLSDIIAAFGVTLPNATLAAFPIPYSSYPSNASNWAVFNATSRFATDGGFRCLNLATALSGARHSVFDPESTFIYAFNRSYMPPAHDDNPAACTAPATPARPNGDPRAEYFKCHGGELLLVFGNIAFNNLPFRDELDVVFERYLLDRWAAFVRTGDVEPAAAFLQARGFAAEQGEKDVGFTWQKLDLENPSFARLEWPPASQPFDEALQCEALASGLDYYENGGV</sequence>
<dbReference type="InterPro" id="IPR002018">
    <property type="entry name" value="CarbesteraseB"/>
</dbReference>
<keyword evidence="6" id="KW-1185">Reference proteome</keyword>
<dbReference type="Proteomes" id="UP001492380">
    <property type="component" value="Unassembled WGS sequence"/>
</dbReference>
<accession>A0ABR1Z0Z7</accession>
<feature type="chain" id="PRO_5045009637" description="Carboxylic ester hydrolase" evidence="3">
    <location>
        <begin position="22"/>
        <end position="691"/>
    </location>
</feature>
<evidence type="ECO:0000259" key="4">
    <source>
        <dbReference type="Pfam" id="PF00135"/>
    </source>
</evidence>
<dbReference type="Pfam" id="PF00135">
    <property type="entry name" value="COesterase"/>
    <property type="match status" value="1"/>
</dbReference>